<dbReference type="PANTHER" id="PTHR32089">
    <property type="entry name" value="METHYL-ACCEPTING CHEMOTAXIS PROTEIN MCPB"/>
    <property type="match status" value="1"/>
</dbReference>
<dbReference type="InterPro" id="IPR004089">
    <property type="entry name" value="MCPsignal_dom"/>
</dbReference>
<comment type="subcellular location">
    <subcellularLocation>
        <location evidence="1">Cell inner membrane</location>
        <topology evidence="1">Multi-pass membrane protein</topology>
    </subcellularLocation>
</comment>
<dbReference type="CDD" id="cd06225">
    <property type="entry name" value="HAMP"/>
    <property type="match status" value="1"/>
</dbReference>
<evidence type="ECO:0000259" key="14">
    <source>
        <dbReference type="PROSITE" id="PS50192"/>
    </source>
</evidence>
<dbReference type="KEGG" id="mya:MORIYA_0186"/>
<dbReference type="SMART" id="SM00283">
    <property type="entry name" value="MA"/>
    <property type="match status" value="1"/>
</dbReference>
<evidence type="ECO:0000256" key="4">
    <source>
        <dbReference type="ARBA" id="ARBA00022500"/>
    </source>
</evidence>
<evidence type="ECO:0000256" key="6">
    <source>
        <dbReference type="ARBA" id="ARBA00022692"/>
    </source>
</evidence>
<dbReference type="Proteomes" id="UP000250163">
    <property type="component" value="Chromosome MORIYA"/>
</dbReference>
<organism evidence="16 17">
    <name type="scientific">Moritella yayanosii</name>
    <dbReference type="NCBI Taxonomy" id="69539"/>
    <lineage>
        <taxon>Bacteria</taxon>
        <taxon>Pseudomonadati</taxon>
        <taxon>Pseudomonadota</taxon>
        <taxon>Gammaproteobacteria</taxon>
        <taxon>Alteromonadales</taxon>
        <taxon>Moritellaceae</taxon>
        <taxon>Moritella</taxon>
    </lineage>
</organism>
<dbReference type="GO" id="GO:0006935">
    <property type="term" value="P:chemotaxis"/>
    <property type="evidence" value="ECO:0007669"/>
    <property type="project" value="UniProtKB-KW"/>
</dbReference>
<dbReference type="EMBL" id="LS483250">
    <property type="protein sequence ID" value="SQD76664.1"/>
    <property type="molecule type" value="Genomic_DNA"/>
</dbReference>
<keyword evidence="9 11" id="KW-0807">Transducer</keyword>
<dbReference type="PROSITE" id="PS50192">
    <property type="entry name" value="T_SNARE"/>
    <property type="match status" value="1"/>
</dbReference>
<comment type="similarity">
    <text evidence="10">Belongs to the methyl-accepting chemotaxis (MCP) protein family.</text>
</comment>
<feature type="domain" description="T-SNARE coiled-coil homology" evidence="14">
    <location>
        <begin position="553"/>
        <end position="598"/>
    </location>
</feature>
<dbReference type="GO" id="GO:0005886">
    <property type="term" value="C:plasma membrane"/>
    <property type="evidence" value="ECO:0007669"/>
    <property type="project" value="UniProtKB-SubCell"/>
</dbReference>
<dbReference type="SMART" id="SM00304">
    <property type="entry name" value="HAMP"/>
    <property type="match status" value="1"/>
</dbReference>
<dbReference type="PANTHER" id="PTHR32089:SF39">
    <property type="entry name" value="METHYL-ACCEPTING CHEMOTAXIS PROTEIN HLYB"/>
    <property type="match status" value="1"/>
</dbReference>
<evidence type="ECO:0000259" key="13">
    <source>
        <dbReference type="PROSITE" id="PS50111"/>
    </source>
</evidence>
<protein>
    <submittedName>
        <fullName evidence="16">Putative methyl-accepting chemotaxis protein</fullName>
    </submittedName>
</protein>
<evidence type="ECO:0000256" key="2">
    <source>
        <dbReference type="ARBA" id="ARBA00022475"/>
    </source>
</evidence>
<evidence type="ECO:0000313" key="16">
    <source>
        <dbReference type="EMBL" id="SQD76664.1"/>
    </source>
</evidence>
<evidence type="ECO:0000256" key="9">
    <source>
        <dbReference type="ARBA" id="ARBA00023224"/>
    </source>
</evidence>
<keyword evidence="8 12" id="KW-0472">Membrane</keyword>
<evidence type="ECO:0000256" key="5">
    <source>
        <dbReference type="ARBA" id="ARBA00022519"/>
    </source>
</evidence>
<evidence type="ECO:0000256" key="1">
    <source>
        <dbReference type="ARBA" id="ARBA00004429"/>
    </source>
</evidence>
<dbReference type="OrthoDB" id="2489132at2"/>
<dbReference type="CDD" id="cd11386">
    <property type="entry name" value="MCP_signal"/>
    <property type="match status" value="1"/>
</dbReference>
<keyword evidence="6 12" id="KW-0812">Transmembrane</keyword>
<evidence type="ECO:0000313" key="17">
    <source>
        <dbReference type="Proteomes" id="UP000250163"/>
    </source>
</evidence>
<keyword evidence="2" id="KW-1003">Cell membrane</keyword>
<dbReference type="GO" id="GO:0007165">
    <property type="term" value="P:signal transduction"/>
    <property type="evidence" value="ECO:0007669"/>
    <property type="project" value="UniProtKB-KW"/>
</dbReference>
<dbReference type="PROSITE" id="PS50111">
    <property type="entry name" value="CHEMOTAXIS_TRANSDUC_2"/>
    <property type="match status" value="1"/>
</dbReference>
<dbReference type="Pfam" id="PF00672">
    <property type="entry name" value="HAMP"/>
    <property type="match status" value="1"/>
</dbReference>
<dbReference type="Gene3D" id="3.30.450.20">
    <property type="entry name" value="PAS domain"/>
    <property type="match status" value="1"/>
</dbReference>
<dbReference type="RefSeq" id="WP_112711896.1">
    <property type="nucleotide sequence ID" value="NZ_LS483250.1"/>
</dbReference>
<keyword evidence="4" id="KW-0145">Chemotaxis</keyword>
<evidence type="ECO:0000256" key="10">
    <source>
        <dbReference type="ARBA" id="ARBA00029447"/>
    </source>
</evidence>
<keyword evidence="5" id="KW-0997">Cell inner membrane</keyword>
<dbReference type="CDD" id="cd12912">
    <property type="entry name" value="PDC2_MCP_like"/>
    <property type="match status" value="1"/>
</dbReference>
<gene>
    <name evidence="16" type="ORF">MORIYA_0186</name>
</gene>
<feature type="transmembrane region" description="Helical" evidence="12">
    <location>
        <begin position="12"/>
        <end position="31"/>
    </location>
</feature>
<name>A0A330LIB5_9GAMM</name>
<sequence>MNFSQFSIKQKLIVTMISAVITATLLVGFVSQNLAREVIETRLTTSELPAKLMQIRNQIDKEISTLQQAAQQLASNRFMLELLQTERTTAQEAQLVQVLNDVKNQYQLIDASFANRITGDYWNQNGFLRQLNRQQDGWFFDFTNSNKQQSVSVFRESNGEMKLFINYQQRNGQGMSGLSKSLDEMVDFINQFKLEQSGFVYLVDAAGMIRLHNNNALMGNTSLSQLYNNQLATTLLKKTAFNLTETTVSDHATLIASSYIPSMDWYVVAELPTEEAFASLSQANNKIMLWTLAIALIFTFIAIWLGNNITRPIERIATVFSELGNGDGDLRQRIEIHGQDEIAQLSLGFNSFITKIHNAMQEVSRTGEALQQAAAEVASQAQITLDNSHEQRDRTFLVVTAINEMGATVNEIANNASAAAIEAQNAETETKDGQQVVTKASDVINQLAGDVGEVSQVIDSLAKNTQAIGSILEEISSISAQTNLLALNAAIEAARAGEQGRGFAVVADEVRNLASRTAQSTNEIQTMIDNLQNEASSAVVAMQRSSELTTQGTIATTETSAALVSISERIGLISDMNTQVATATEEQSTVVNEINQNIVEINEITQCTADTAEGLAKSSHELRDLSVRLGDMVGVFKL</sequence>
<keyword evidence="3" id="KW-0488">Methylation</keyword>
<dbReference type="PROSITE" id="PS50885">
    <property type="entry name" value="HAMP"/>
    <property type="match status" value="1"/>
</dbReference>
<feature type="transmembrane region" description="Helical" evidence="12">
    <location>
        <begin position="287"/>
        <end position="306"/>
    </location>
</feature>
<evidence type="ECO:0000256" key="12">
    <source>
        <dbReference type="SAM" id="Phobius"/>
    </source>
</evidence>
<dbReference type="FunFam" id="1.10.287.950:FF:000001">
    <property type="entry name" value="Methyl-accepting chemotaxis sensory transducer"/>
    <property type="match status" value="1"/>
</dbReference>
<accession>A0A330LIB5</accession>
<feature type="domain" description="HAMP" evidence="15">
    <location>
        <begin position="307"/>
        <end position="361"/>
    </location>
</feature>
<keyword evidence="7 12" id="KW-1133">Transmembrane helix</keyword>
<dbReference type="SUPFAM" id="SSF58104">
    <property type="entry name" value="Methyl-accepting chemotaxis protein (MCP) signaling domain"/>
    <property type="match status" value="1"/>
</dbReference>
<dbReference type="Pfam" id="PF00015">
    <property type="entry name" value="MCPsignal"/>
    <property type="match status" value="1"/>
</dbReference>
<evidence type="ECO:0000259" key="15">
    <source>
        <dbReference type="PROSITE" id="PS50885"/>
    </source>
</evidence>
<feature type="domain" description="Methyl-accepting transducer" evidence="13">
    <location>
        <begin position="366"/>
        <end position="602"/>
    </location>
</feature>
<keyword evidence="17" id="KW-1185">Reference proteome</keyword>
<evidence type="ECO:0000256" key="8">
    <source>
        <dbReference type="ARBA" id="ARBA00023136"/>
    </source>
</evidence>
<evidence type="ECO:0000256" key="11">
    <source>
        <dbReference type="PROSITE-ProRule" id="PRU00284"/>
    </source>
</evidence>
<reference evidence="17" key="1">
    <citation type="submission" date="2018-05" db="EMBL/GenBank/DDBJ databases">
        <authorList>
            <person name="Cea G.-C."/>
            <person name="William W."/>
        </authorList>
    </citation>
    <scope>NUCLEOTIDE SEQUENCE [LARGE SCALE GENOMIC DNA]</scope>
    <source>
        <strain evidence="17">DB21MT 5</strain>
    </source>
</reference>
<proteinExistence type="inferred from homology"/>
<evidence type="ECO:0000256" key="7">
    <source>
        <dbReference type="ARBA" id="ARBA00022989"/>
    </source>
</evidence>
<evidence type="ECO:0000256" key="3">
    <source>
        <dbReference type="ARBA" id="ARBA00022481"/>
    </source>
</evidence>
<dbReference type="InterPro" id="IPR003660">
    <property type="entry name" value="HAMP_dom"/>
</dbReference>
<dbReference type="InterPro" id="IPR000727">
    <property type="entry name" value="T_SNARE_dom"/>
</dbReference>
<dbReference type="Gene3D" id="1.10.287.950">
    <property type="entry name" value="Methyl-accepting chemotaxis protein"/>
    <property type="match status" value="1"/>
</dbReference>
<dbReference type="AlphaFoldDB" id="A0A330LIB5"/>